<gene>
    <name evidence="2" type="ORF">J2Z32_002006</name>
</gene>
<organism evidence="2 3">
    <name type="scientific">Paenibacillus turicensis</name>
    <dbReference type="NCBI Taxonomy" id="160487"/>
    <lineage>
        <taxon>Bacteria</taxon>
        <taxon>Bacillati</taxon>
        <taxon>Bacillota</taxon>
        <taxon>Bacilli</taxon>
        <taxon>Bacillales</taxon>
        <taxon>Paenibacillaceae</taxon>
        <taxon>Paenibacillus</taxon>
    </lineage>
</organism>
<keyword evidence="1" id="KW-0812">Transmembrane</keyword>
<dbReference type="RefSeq" id="WP_210089005.1">
    <property type="nucleotide sequence ID" value="NZ_JAGGKG010000008.1"/>
</dbReference>
<evidence type="ECO:0000313" key="2">
    <source>
        <dbReference type="EMBL" id="MBP1905376.1"/>
    </source>
</evidence>
<dbReference type="EMBL" id="JAGGKG010000008">
    <property type="protein sequence ID" value="MBP1905376.1"/>
    <property type="molecule type" value="Genomic_DNA"/>
</dbReference>
<comment type="caution">
    <text evidence="2">The sequence shown here is derived from an EMBL/GenBank/DDBJ whole genome shotgun (WGS) entry which is preliminary data.</text>
</comment>
<keyword evidence="3" id="KW-1185">Reference proteome</keyword>
<evidence type="ECO:0000256" key="1">
    <source>
        <dbReference type="SAM" id="Phobius"/>
    </source>
</evidence>
<name>A0ABS4FS11_9BACL</name>
<sequence>MDFSELHQYFNDFSSAIRKIADKTGNAVYDVKVEVSNLVSALNMTNLLLGVIACLLLVNTVMKFIKKKDQ</sequence>
<evidence type="ECO:0000313" key="3">
    <source>
        <dbReference type="Proteomes" id="UP001519272"/>
    </source>
</evidence>
<proteinExistence type="predicted"/>
<feature type="transmembrane region" description="Helical" evidence="1">
    <location>
        <begin position="47"/>
        <end position="65"/>
    </location>
</feature>
<protein>
    <submittedName>
        <fullName evidence="2">Uncharacterized protein</fullName>
    </submittedName>
</protein>
<keyword evidence="1" id="KW-0472">Membrane</keyword>
<dbReference type="Proteomes" id="UP001519272">
    <property type="component" value="Unassembled WGS sequence"/>
</dbReference>
<reference evidence="2 3" key="1">
    <citation type="submission" date="2021-03" db="EMBL/GenBank/DDBJ databases">
        <title>Genomic Encyclopedia of Type Strains, Phase IV (KMG-IV): sequencing the most valuable type-strain genomes for metagenomic binning, comparative biology and taxonomic classification.</title>
        <authorList>
            <person name="Goeker M."/>
        </authorList>
    </citation>
    <scope>NUCLEOTIDE SEQUENCE [LARGE SCALE GENOMIC DNA]</scope>
    <source>
        <strain evidence="2 3">DSM 14349</strain>
    </source>
</reference>
<keyword evidence="1" id="KW-1133">Transmembrane helix</keyword>
<accession>A0ABS4FS11</accession>